<keyword evidence="3" id="KW-1185">Reference proteome</keyword>
<feature type="compositionally biased region" description="Basic residues" evidence="1">
    <location>
        <begin position="92"/>
        <end position="112"/>
    </location>
</feature>
<dbReference type="GeneID" id="39876846"/>
<dbReference type="InterPro" id="IPR052104">
    <property type="entry name" value="Mito_Release_Factor_mL62"/>
</dbReference>
<sequence length="112" mass="13484">MQSETKVQARFNVENDSWLPPEVRDKFRITRTGDFVVESDEYASQDQNRKACIEKIKAAIRQAEQYEPEEKLSFLEQIEREKSPKEIQEYKQKRRENKRKLKQIGHKSLHDF</sequence>
<dbReference type="Gene3D" id="3.30.160.20">
    <property type="match status" value="1"/>
</dbReference>
<dbReference type="GO" id="GO:0005762">
    <property type="term" value="C:mitochondrial large ribosomal subunit"/>
    <property type="evidence" value="ECO:0007669"/>
    <property type="project" value="TreeGrafter"/>
</dbReference>
<evidence type="ECO:0000256" key="1">
    <source>
        <dbReference type="SAM" id="MobiDB-lite"/>
    </source>
</evidence>
<dbReference type="PANTHER" id="PTHR11075:SF54">
    <property type="entry name" value="LARGE RIBOSOMAL SUBUNIT PROTEIN ML62"/>
    <property type="match status" value="1"/>
</dbReference>
<dbReference type="RefSeq" id="XP_028869319.1">
    <property type="nucleotide sequence ID" value="XM_029013486.1"/>
</dbReference>
<gene>
    <name evidence="2" type="ORF">BOVATA_045690</name>
</gene>
<feature type="region of interest" description="Disordered" evidence="1">
    <location>
        <begin position="85"/>
        <end position="112"/>
    </location>
</feature>
<dbReference type="GO" id="GO:0016150">
    <property type="term" value="F:translation release factor activity, codon nonspecific"/>
    <property type="evidence" value="ECO:0007669"/>
    <property type="project" value="TreeGrafter"/>
</dbReference>
<reference evidence="2 3" key="1">
    <citation type="journal article" date="2017" name="BMC Genomics">
        <title>Whole-genome assembly of Babesia ovata and comparative genomics between closely related pathogens.</title>
        <authorList>
            <person name="Yamagishi J."/>
            <person name="Asada M."/>
            <person name="Hakimi H."/>
            <person name="Tanaka T.Q."/>
            <person name="Sugimoto C."/>
            <person name="Kawazu S."/>
        </authorList>
    </citation>
    <scope>NUCLEOTIDE SEQUENCE [LARGE SCALE GENOMIC DNA]</scope>
    <source>
        <strain evidence="2 3">Miyake</strain>
    </source>
</reference>
<dbReference type="VEuPathDB" id="PiroplasmaDB:BOVATA_045690"/>
<dbReference type="GO" id="GO:0004045">
    <property type="term" value="F:peptidyl-tRNA hydrolase activity"/>
    <property type="evidence" value="ECO:0007669"/>
    <property type="project" value="TreeGrafter"/>
</dbReference>
<evidence type="ECO:0000313" key="3">
    <source>
        <dbReference type="Proteomes" id="UP000236319"/>
    </source>
</evidence>
<organism evidence="2 3">
    <name type="scientific">Babesia ovata</name>
    <dbReference type="NCBI Taxonomy" id="189622"/>
    <lineage>
        <taxon>Eukaryota</taxon>
        <taxon>Sar</taxon>
        <taxon>Alveolata</taxon>
        <taxon>Apicomplexa</taxon>
        <taxon>Aconoidasida</taxon>
        <taxon>Piroplasmida</taxon>
        <taxon>Babesiidae</taxon>
        <taxon>Babesia</taxon>
    </lineage>
</organism>
<protein>
    <submittedName>
        <fullName evidence="2">Immature colon carcinoma transcript 1</fullName>
    </submittedName>
</protein>
<dbReference type="SUPFAM" id="SSF110916">
    <property type="entry name" value="Peptidyl-tRNA hydrolase domain-like"/>
    <property type="match status" value="1"/>
</dbReference>
<proteinExistence type="predicted"/>
<dbReference type="Proteomes" id="UP000236319">
    <property type="component" value="Unassembled WGS sequence"/>
</dbReference>
<dbReference type="EMBL" id="BDSA01000013">
    <property type="protein sequence ID" value="GBE63076.1"/>
    <property type="molecule type" value="Genomic_DNA"/>
</dbReference>
<evidence type="ECO:0000313" key="2">
    <source>
        <dbReference type="EMBL" id="GBE63076.1"/>
    </source>
</evidence>
<comment type="caution">
    <text evidence="2">The sequence shown here is derived from an EMBL/GenBank/DDBJ whole genome shotgun (WGS) entry which is preliminary data.</text>
</comment>
<dbReference type="AlphaFoldDB" id="A0A2H6KJB1"/>
<name>A0A2H6KJB1_9APIC</name>
<dbReference type="PANTHER" id="PTHR11075">
    <property type="entry name" value="PEPTIDE CHAIN RELEASE FACTOR"/>
    <property type="match status" value="1"/>
</dbReference>
<dbReference type="GO" id="GO:0070126">
    <property type="term" value="P:mitochondrial translational termination"/>
    <property type="evidence" value="ECO:0007669"/>
    <property type="project" value="TreeGrafter"/>
</dbReference>
<accession>A0A2H6KJB1</accession>
<dbReference type="OrthoDB" id="270639at2759"/>